<protein>
    <submittedName>
        <fullName evidence="3">DUF427 domain-containing protein</fullName>
    </submittedName>
</protein>
<dbReference type="AlphaFoldDB" id="A0A4Q4ZH26"/>
<accession>A0A4Q4ZH26</accession>
<reference evidence="3 4" key="1">
    <citation type="submission" date="2019-01" db="EMBL/GenBank/DDBJ databases">
        <title>Nocardioides guangzhouensis sp. nov., an actinobacterium isolated from soil.</title>
        <authorList>
            <person name="Fu Y."/>
            <person name="Cai Y."/>
            <person name="Lin Z."/>
            <person name="Chen P."/>
        </authorList>
    </citation>
    <scope>NUCLEOTIDE SEQUENCE [LARGE SCALE GENOMIC DNA]</scope>
    <source>
        <strain evidence="3 4">130</strain>
    </source>
</reference>
<dbReference type="EMBL" id="SDKM01000006">
    <property type="protein sequence ID" value="RYP87473.1"/>
    <property type="molecule type" value="Genomic_DNA"/>
</dbReference>
<feature type="region of interest" description="Disordered" evidence="1">
    <location>
        <begin position="267"/>
        <end position="287"/>
    </location>
</feature>
<organism evidence="3 4">
    <name type="scientific">Nocardioides guangzhouensis</name>
    <dbReference type="NCBI Taxonomy" id="2497878"/>
    <lineage>
        <taxon>Bacteria</taxon>
        <taxon>Bacillati</taxon>
        <taxon>Actinomycetota</taxon>
        <taxon>Actinomycetes</taxon>
        <taxon>Propionibacteriales</taxon>
        <taxon>Nocardioidaceae</taxon>
        <taxon>Nocardioides</taxon>
    </lineage>
</organism>
<dbReference type="Pfam" id="PF04248">
    <property type="entry name" value="NTP_transf_9"/>
    <property type="match status" value="1"/>
</dbReference>
<dbReference type="InterPro" id="IPR038694">
    <property type="entry name" value="DUF427_sf"/>
</dbReference>
<dbReference type="PANTHER" id="PTHR34310:SF9">
    <property type="entry name" value="BLR5716 PROTEIN"/>
    <property type="match status" value="1"/>
</dbReference>
<evidence type="ECO:0000313" key="4">
    <source>
        <dbReference type="Proteomes" id="UP000295198"/>
    </source>
</evidence>
<dbReference type="Proteomes" id="UP000295198">
    <property type="component" value="Unassembled WGS sequence"/>
</dbReference>
<proteinExistence type="predicted"/>
<dbReference type="PANTHER" id="PTHR34310">
    <property type="entry name" value="DUF427 DOMAIN PROTEIN (AFU_ORTHOLOGUE AFUA_3G02220)"/>
    <property type="match status" value="1"/>
</dbReference>
<gene>
    <name evidence="3" type="ORF">EKO23_05375</name>
</gene>
<dbReference type="OrthoDB" id="285364at2"/>
<name>A0A4Q4ZH26_9ACTN</name>
<dbReference type="InterPro" id="IPR007361">
    <property type="entry name" value="DUF427"/>
</dbReference>
<keyword evidence="4" id="KW-1185">Reference proteome</keyword>
<evidence type="ECO:0000259" key="2">
    <source>
        <dbReference type="Pfam" id="PF04248"/>
    </source>
</evidence>
<comment type="caution">
    <text evidence="3">The sequence shown here is derived from an EMBL/GenBank/DDBJ whole genome shotgun (WGS) entry which is preliminary data.</text>
</comment>
<dbReference type="RefSeq" id="WP_134714869.1">
    <property type="nucleotide sequence ID" value="NZ_SDKM01000006.1"/>
</dbReference>
<sequence length="287" mass="31965">MALRMKWHLGKATPELGWEPVPARLRAYVDDSPALDTRAGVLVWEPRRIVPVYAVPEDDLLLAVEPTDPQPEPPDLAAFPPMLGPDSFEPHTTPGTVVDLAAGDRRLERAGFRPDDPDLAGLVVVDFAAFDRWQAEDEELVGHPHDPFKRIDVLACHRPVEVSLDGTVLGSSTNALLLLETHLPVRYYLPHDDVALDLLVPTETRTTCAYKGHASYFSTADGQPEGRDIGWTYREPLHDALRVQAHVAFWNERVDIRVDGELQRRPVTPWSTPAEQASADAERLEFG</sequence>
<feature type="domain" description="DUF427" evidence="2">
    <location>
        <begin position="160"/>
        <end position="252"/>
    </location>
</feature>
<dbReference type="Gene3D" id="2.170.150.40">
    <property type="entry name" value="Domain of unknown function (DUF427)"/>
    <property type="match status" value="1"/>
</dbReference>
<evidence type="ECO:0000313" key="3">
    <source>
        <dbReference type="EMBL" id="RYP87473.1"/>
    </source>
</evidence>
<evidence type="ECO:0000256" key="1">
    <source>
        <dbReference type="SAM" id="MobiDB-lite"/>
    </source>
</evidence>